<sequence>MDSPSEDDQLYARDLGLIRTRPQIAIANPIYREVIPRTLTWIAQTRIPQETTWWSRAR</sequence>
<reference evidence="1" key="1">
    <citation type="submission" date="2019-02" db="EMBL/GenBank/DDBJ databases">
        <authorList>
            <person name="Gruber-Vodicka R. H."/>
            <person name="Seah K. B. B."/>
        </authorList>
    </citation>
    <scope>NUCLEOTIDE SEQUENCE</scope>
    <source>
        <strain evidence="1">BECK_BY7</strain>
    </source>
</reference>
<dbReference type="AlphaFoldDB" id="A0A450WH13"/>
<protein>
    <submittedName>
        <fullName evidence="1">Uncharacterized protein</fullName>
    </submittedName>
</protein>
<evidence type="ECO:0000313" key="1">
    <source>
        <dbReference type="EMBL" id="VFK16314.1"/>
    </source>
</evidence>
<proteinExistence type="predicted"/>
<organism evidence="1">
    <name type="scientific">Candidatus Kentrum sp. LFY</name>
    <dbReference type="NCBI Taxonomy" id="2126342"/>
    <lineage>
        <taxon>Bacteria</taxon>
        <taxon>Pseudomonadati</taxon>
        <taxon>Pseudomonadota</taxon>
        <taxon>Gammaproteobacteria</taxon>
        <taxon>Candidatus Kentrum</taxon>
    </lineage>
</organism>
<gene>
    <name evidence="1" type="ORF">BECKLFY1418C_GA0070996_102249</name>
</gene>
<name>A0A450WH13_9GAMM</name>
<accession>A0A450WH13</accession>
<dbReference type="EMBL" id="CAADFN010000022">
    <property type="protein sequence ID" value="VFK16314.1"/>
    <property type="molecule type" value="Genomic_DNA"/>
</dbReference>